<name>A0A2T2N2I1_CORCC</name>
<reference evidence="1 2" key="1">
    <citation type="journal article" date="2018" name="Front. Microbiol.">
        <title>Genome-Wide Analysis of Corynespora cassiicola Leaf Fall Disease Putative Effectors.</title>
        <authorList>
            <person name="Lopez D."/>
            <person name="Ribeiro S."/>
            <person name="Label P."/>
            <person name="Fumanal B."/>
            <person name="Venisse J.S."/>
            <person name="Kohler A."/>
            <person name="de Oliveira R.R."/>
            <person name="Labutti K."/>
            <person name="Lipzen A."/>
            <person name="Lail K."/>
            <person name="Bauer D."/>
            <person name="Ohm R.A."/>
            <person name="Barry K.W."/>
            <person name="Spatafora J."/>
            <person name="Grigoriev I.V."/>
            <person name="Martin F.M."/>
            <person name="Pujade-Renaud V."/>
        </authorList>
    </citation>
    <scope>NUCLEOTIDE SEQUENCE [LARGE SCALE GENOMIC DNA]</scope>
    <source>
        <strain evidence="1 2">Philippines</strain>
    </source>
</reference>
<organism evidence="1 2">
    <name type="scientific">Corynespora cassiicola Philippines</name>
    <dbReference type="NCBI Taxonomy" id="1448308"/>
    <lineage>
        <taxon>Eukaryota</taxon>
        <taxon>Fungi</taxon>
        <taxon>Dikarya</taxon>
        <taxon>Ascomycota</taxon>
        <taxon>Pezizomycotina</taxon>
        <taxon>Dothideomycetes</taxon>
        <taxon>Pleosporomycetidae</taxon>
        <taxon>Pleosporales</taxon>
        <taxon>Corynesporascaceae</taxon>
        <taxon>Corynespora</taxon>
    </lineage>
</organism>
<evidence type="ECO:0000313" key="1">
    <source>
        <dbReference type="EMBL" id="PSN59579.1"/>
    </source>
</evidence>
<dbReference type="EMBL" id="KZ678154">
    <property type="protein sequence ID" value="PSN59579.1"/>
    <property type="molecule type" value="Genomic_DNA"/>
</dbReference>
<evidence type="ECO:0000313" key="2">
    <source>
        <dbReference type="Proteomes" id="UP000240883"/>
    </source>
</evidence>
<gene>
    <name evidence="1" type="ORF">BS50DRAFT_579817</name>
</gene>
<dbReference type="AlphaFoldDB" id="A0A2T2N2I1"/>
<keyword evidence="2" id="KW-1185">Reference proteome</keyword>
<sequence length="98" mass="10429">MRSVLIHITSITTATVMPASAQALYKREDSCVPLADSGLAEVFTDCILSAKNDDGTAAHLDMGRVCMPQGNDCVLEEGTLRDVCVSAKGMCFLQPNAH</sequence>
<protein>
    <submittedName>
        <fullName evidence="1">Uncharacterized protein</fullName>
    </submittedName>
</protein>
<accession>A0A2T2N2I1</accession>
<proteinExistence type="predicted"/>
<dbReference type="Proteomes" id="UP000240883">
    <property type="component" value="Unassembled WGS sequence"/>
</dbReference>